<evidence type="ECO:0000256" key="8">
    <source>
        <dbReference type="ARBA" id="ARBA00022679"/>
    </source>
</evidence>
<dbReference type="UniPathway" id="UPA00973"/>
<keyword evidence="13" id="KW-1185">Reference proteome</keyword>
<dbReference type="HAMAP" id="MF_00392">
    <property type="entry name" value="LpxB"/>
    <property type="match status" value="1"/>
</dbReference>
<dbReference type="GO" id="GO:0009245">
    <property type="term" value="P:lipid A biosynthetic process"/>
    <property type="evidence" value="ECO:0007669"/>
    <property type="project" value="UniProtKB-UniRule"/>
</dbReference>
<dbReference type="EC" id="2.4.1.182" evidence="3 11"/>
<keyword evidence="9 11" id="KW-0443">Lipid metabolism</keyword>
<dbReference type="GO" id="GO:0005543">
    <property type="term" value="F:phospholipid binding"/>
    <property type="evidence" value="ECO:0007669"/>
    <property type="project" value="TreeGrafter"/>
</dbReference>
<protein>
    <recommendedName>
        <fullName evidence="4 11">Lipid-A-disaccharide synthase</fullName>
        <ecNumber evidence="3 11">2.4.1.182</ecNumber>
    </recommendedName>
</protein>
<keyword evidence="6 11" id="KW-0441">Lipid A biosynthesis</keyword>
<comment type="pathway">
    <text evidence="11">Bacterial outer membrane biogenesis; LPS lipid A biosynthesis.</text>
</comment>
<evidence type="ECO:0000256" key="2">
    <source>
        <dbReference type="ARBA" id="ARBA00007868"/>
    </source>
</evidence>
<evidence type="ECO:0000256" key="5">
    <source>
        <dbReference type="ARBA" id="ARBA00022516"/>
    </source>
</evidence>
<comment type="similarity">
    <text evidence="2 11">Belongs to the LpxB family.</text>
</comment>
<evidence type="ECO:0000256" key="7">
    <source>
        <dbReference type="ARBA" id="ARBA00022676"/>
    </source>
</evidence>
<dbReference type="Proteomes" id="UP000235916">
    <property type="component" value="Unassembled WGS sequence"/>
</dbReference>
<evidence type="ECO:0000256" key="11">
    <source>
        <dbReference type="HAMAP-Rule" id="MF_00392"/>
    </source>
</evidence>
<evidence type="ECO:0000313" key="13">
    <source>
        <dbReference type="Proteomes" id="UP000235916"/>
    </source>
</evidence>
<dbReference type="PANTHER" id="PTHR30372">
    <property type="entry name" value="LIPID-A-DISACCHARIDE SYNTHASE"/>
    <property type="match status" value="1"/>
</dbReference>
<name>A0A2N8KVK0_9BURK</name>
<evidence type="ECO:0000256" key="3">
    <source>
        <dbReference type="ARBA" id="ARBA00012687"/>
    </source>
</evidence>
<dbReference type="OrthoDB" id="9801642at2"/>
<gene>
    <name evidence="11 12" type="primary">lpxB</name>
    <name evidence="12" type="ORF">C1O66_08090</name>
</gene>
<dbReference type="Pfam" id="PF02684">
    <property type="entry name" value="LpxB"/>
    <property type="match status" value="1"/>
</dbReference>
<evidence type="ECO:0000313" key="12">
    <source>
        <dbReference type="EMBL" id="PND37489.1"/>
    </source>
</evidence>
<dbReference type="RefSeq" id="WP_102767407.1">
    <property type="nucleotide sequence ID" value="NZ_POSP01000003.1"/>
</dbReference>
<dbReference type="PANTHER" id="PTHR30372:SF4">
    <property type="entry name" value="LIPID-A-DISACCHARIDE SYNTHASE, MITOCHONDRIAL-RELATED"/>
    <property type="match status" value="1"/>
</dbReference>
<keyword evidence="5 11" id="KW-0444">Lipid biosynthesis</keyword>
<organism evidence="12 13">
    <name type="scientific">Kinneretia aquatilis</name>
    <dbReference type="NCBI Taxonomy" id="2070761"/>
    <lineage>
        <taxon>Bacteria</taxon>
        <taxon>Pseudomonadati</taxon>
        <taxon>Pseudomonadota</taxon>
        <taxon>Betaproteobacteria</taxon>
        <taxon>Burkholderiales</taxon>
        <taxon>Sphaerotilaceae</taxon>
        <taxon>Roseateles</taxon>
    </lineage>
</organism>
<evidence type="ECO:0000256" key="6">
    <source>
        <dbReference type="ARBA" id="ARBA00022556"/>
    </source>
</evidence>
<evidence type="ECO:0000256" key="4">
    <source>
        <dbReference type="ARBA" id="ARBA00020902"/>
    </source>
</evidence>
<dbReference type="AlphaFoldDB" id="A0A2N8KVK0"/>
<comment type="catalytic activity">
    <reaction evidence="10 11">
        <text>a lipid X + a UDP-2-N,3-O-bis[(3R)-3-hydroxyacyl]-alpha-D-glucosamine = a lipid A disaccharide + UDP + H(+)</text>
        <dbReference type="Rhea" id="RHEA:67828"/>
        <dbReference type="ChEBI" id="CHEBI:15378"/>
        <dbReference type="ChEBI" id="CHEBI:58223"/>
        <dbReference type="ChEBI" id="CHEBI:137748"/>
        <dbReference type="ChEBI" id="CHEBI:176338"/>
        <dbReference type="ChEBI" id="CHEBI:176343"/>
        <dbReference type="EC" id="2.4.1.182"/>
    </reaction>
</comment>
<comment type="function">
    <text evidence="1 11">Condensation of UDP-2,3-diacylglucosamine and 2,3-diacylglucosamine-1-phosphate to form lipid A disaccharide, a precursor of lipid A, a phosphorylated glycolipid that anchors the lipopolysaccharide to the outer membrane of the cell.</text>
</comment>
<reference evidence="12 13" key="1">
    <citation type="submission" date="2018-01" db="EMBL/GenBank/DDBJ databases">
        <title>Draft genome sequence of Paucibacter aquatile CR182 isolated from freshwater of the Nakdong River.</title>
        <authorList>
            <person name="Choi A."/>
            <person name="Chung E.J."/>
        </authorList>
    </citation>
    <scope>NUCLEOTIDE SEQUENCE [LARGE SCALE GENOMIC DNA]</scope>
    <source>
        <strain evidence="12 13">CR182</strain>
    </source>
</reference>
<dbReference type="GO" id="GO:0008915">
    <property type="term" value="F:lipid-A-disaccharide synthase activity"/>
    <property type="evidence" value="ECO:0007669"/>
    <property type="project" value="UniProtKB-UniRule"/>
</dbReference>
<dbReference type="EMBL" id="POSP01000003">
    <property type="protein sequence ID" value="PND37489.1"/>
    <property type="molecule type" value="Genomic_DNA"/>
</dbReference>
<accession>A0A2N8KVK0</accession>
<sequence length="381" mass="41826">MAEPSLSLALVAGEASGDLLASLLIQGLKARWPELQTQGIGGPRMAAQGFEAWWPSSKLSVFGYVDALLNIRELLAIRRQLGDRLLAQPPAAFIGVDAPDFNFGLEQRLREAGVKTVHFVCPSIWAWRAERVEKIKRSADHVLCLFPFEPALLQAHGIGASYVGHPLADAIPLQPPQAQARSALKLDGADSVVALLPGSRRSEIRYIAEPLLRAAVLMQQARPELRFVMPVAPGLRALIDPLVARHAPGLQLDLLDGRSHEALAACDITLVASGTATLEAALFKRPMVIAYRMHALNWWRMKGKNYQPWVGLPNVLARDFIVPELIQDQCTPEALAREGLAWLDDTARCERVRAIFQQQHELLRCNTAQKASDAIAQVLQA</sequence>
<evidence type="ECO:0000256" key="1">
    <source>
        <dbReference type="ARBA" id="ARBA00002056"/>
    </source>
</evidence>
<evidence type="ECO:0000256" key="9">
    <source>
        <dbReference type="ARBA" id="ARBA00023098"/>
    </source>
</evidence>
<dbReference type="GO" id="GO:0016020">
    <property type="term" value="C:membrane"/>
    <property type="evidence" value="ECO:0007669"/>
    <property type="project" value="GOC"/>
</dbReference>
<keyword evidence="7 11" id="KW-0328">Glycosyltransferase</keyword>
<keyword evidence="8 11" id="KW-0808">Transferase</keyword>
<dbReference type="NCBIfam" id="TIGR00215">
    <property type="entry name" value="lpxB"/>
    <property type="match status" value="1"/>
</dbReference>
<proteinExistence type="inferred from homology"/>
<dbReference type="SUPFAM" id="SSF53756">
    <property type="entry name" value="UDP-Glycosyltransferase/glycogen phosphorylase"/>
    <property type="match status" value="1"/>
</dbReference>
<evidence type="ECO:0000256" key="10">
    <source>
        <dbReference type="ARBA" id="ARBA00048975"/>
    </source>
</evidence>
<comment type="caution">
    <text evidence="12">The sequence shown here is derived from an EMBL/GenBank/DDBJ whole genome shotgun (WGS) entry which is preliminary data.</text>
</comment>
<dbReference type="CDD" id="cd01635">
    <property type="entry name" value="Glycosyltransferase_GTB-type"/>
    <property type="match status" value="1"/>
</dbReference>
<dbReference type="InterPro" id="IPR003835">
    <property type="entry name" value="Glyco_trans_19"/>
</dbReference>